<keyword evidence="2" id="KW-1185">Reference proteome</keyword>
<evidence type="ECO:0000313" key="2">
    <source>
        <dbReference type="Proteomes" id="UP000324832"/>
    </source>
</evidence>
<dbReference type="AlphaFoldDB" id="A0A5E4QYE9"/>
<name>A0A5E4QYE9_9NEOP</name>
<reference evidence="1 2" key="1">
    <citation type="submission" date="2017-07" db="EMBL/GenBank/DDBJ databases">
        <authorList>
            <person name="Talla V."/>
            <person name="Backstrom N."/>
        </authorList>
    </citation>
    <scope>NUCLEOTIDE SEQUENCE [LARGE SCALE GENOMIC DNA]</scope>
</reference>
<dbReference type="Proteomes" id="UP000324832">
    <property type="component" value="Unassembled WGS sequence"/>
</dbReference>
<gene>
    <name evidence="1" type="ORF">LSINAPIS_LOCUS12313</name>
</gene>
<protein>
    <submittedName>
        <fullName evidence="1">Uncharacterized protein</fullName>
    </submittedName>
</protein>
<proteinExistence type="predicted"/>
<organism evidence="1 2">
    <name type="scientific">Leptidea sinapis</name>
    <dbReference type="NCBI Taxonomy" id="189913"/>
    <lineage>
        <taxon>Eukaryota</taxon>
        <taxon>Metazoa</taxon>
        <taxon>Ecdysozoa</taxon>
        <taxon>Arthropoda</taxon>
        <taxon>Hexapoda</taxon>
        <taxon>Insecta</taxon>
        <taxon>Pterygota</taxon>
        <taxon>Neoptera</taxon>
        <taxon>Endopterygota</taxon>
        <taxon>Lepidoptera</taxon>
        <taxon>Glossata</taxon>
        <taxon>Ditrysia</taxon>
        <taxon>Papilionoidea</taxon>
        <taxon>Pieridae</taxon>
        <taxon>Dismorphiinae</taxon>
        <taxon>Leptidea</taxon>
    </lineage>
</organism>
<accession>A0A5E4QYE9</accession>
<evidence type="ECO:0000313" key="1">
    <source>
        <dbReference type="EMBL" id="VVD02009.1"/>
    </source>
</evidence>
<sequence>MLGKYIVLLIPISAYGIYPYFDTQDFIYNVPKVYRISLTLDKLLGYYEKKPSKDPEFHIALGLARGQLEYVINELDASVPNKLKENLQNITRRMDRIRNKTDSGTFVYRSKDYEYDACMMQLLISAMETQTTQTDGSCELSPECSSQIMQGSGLAFQQTSRVRALILARIFDCMEAMALSSLVIYIRALLETDQAFQYDVLT</sequence>
<dbReference type="EMBL" id="FZQP02005689">
    <property type="protein sequence ID" value="VVD02009.1"/>
    <property type="molecule type" value="Genomic_DNA"/>
</dbReference>